<evidence type="ECO:0000256" key="7">
    <source>
        <dbReference type="ARBA" id="ARBA00023136"/>
    </source>
</evidence>
<dbReference type="AlphaFoldDB" id="A0A9Q0N1J1"/>
<dbReference type="PANTHER" id="PTHR21137">
    <property type="entry name" value="ODORANT RECEPTOR"/>
    <property type="match status" value="1"/>
</dbReference>
<dbReference type="Proteomes" id="UP001151699">
    <property type="component" value="Chromosome B"/>
</dbReference>
<dbReference type="OrthoDB" id="7789606at2759"/>
<evidence type="ECO:0000313" key="12">
    <source>
        <dbReference type="Proteomes" id="UP001151699"/>
    </source>
</evidence>
<feature type="transmembrane region" description="Helical" evidence="10">
    <location>
        <begin position="80"/>
        <end position="100"/>
    </location>
</feature>
<feature type="transmembrane region" description="Helical" evidence="10">
    <location>
        <begin position="144"/>
        <end position="163"/>
    </location>
</feature>
<dbReference type="GO" id="GO:0004984">
    <property type="term" value="F:olfactory receptor activity"/>
    <property type="evidence" value="ECO:0007669"/>
    <property type="project" value="InterPro"/>
</dbReference>
<dbReference type="PANTHER" id="PTHR21137:SF35">
    <property type="entry name" value="ODORANT RECEPTOR 19A-RELATED"/>
    <property type="match status" value="1"/>
</dbReference>
<dbReference type="Pfam" id="PF02949">
    <property type="entry name" value="7tm_6"/>
    <property type="match status" value="1"/>
</dbReference>
<evidence type="ECO:0000256" key="6">
    <source>
        <dbReference type="ARBA" id="ARBA00022989"/>
    </source>
</evidence>
<reference evidence="11" key="1">
    <citation type="submission" date="2022-07" db="EMBL/GenBank/DDBJ databases">
        <authorList>
            <person name="Trinca V."/>
            <person name="Uliana J.V.C."/>
            <person name="Torres T.T."/>
            <person name="Ward R.J."/>
            <person name="Monesi N."/>
        </authorList>
    </citation>
    <scope>NUCLEOTIDE SEQUENCE</scope>
    <source>
        <strain evidence="11">HSMRA1968</strain>
        <tissue evidence="11">Whole embryos</tissue>
    </source>
</reference>
<dbReference type="GO" id="GO:0005886">
    <property type="term" value="C:plasma membrane"/>
    <property type="evidence" value="ECO:0007669"/>
    <property type="project" value="UniProtKB-SubCell"/>
</dbReference>
<keyword evidence="5" id="KW-0552">Olfaction</keyword>
<feature type="transmembrane region" description="Helical" evidence="10">
    <location>
        <begin position="50"/>
        <end position="74"/>
    </location>
</feature>
<dbReference type="GO" id="GO:0005549">
    <property type="term" value="F:odorant binding"/>
    <property type="evidence" value="ECO:0007669"/>
    <property type="project" value="InterPro"/>
</dbReference>
<gene>
    <name evidence="11" type="primary">Or43a</name>
    <name evidence="11" type="ORF">Bhyg_06833</name>
</gene>
<keyword evidence="12" id="KW-1185">Reference proteome</keyword>
<comment type="caution">
    <text evidence="11">The sequence shown here is derived from an EMBL/GenBank/DDBJ whole genome shotgun (WGS) entry which is preliminary data.</text>
</comment>
<sequence>MDTLSRISGTLLGKMLLPPVATANLWHHPFNLYFDTYSDLKEFSDCFNNLFAYQIITSAVSLCAEAFVLAFIEADTPFEYLLYFATMNYLLFEIFFILYYGNEIILNSNKLSKYLFQSKWYEQPLSMQKLIKFLMEVLKQPMRLYVGFVVVFPLNLATFSSILNTSYSLFNILRNS</sequence>
<keyword evidence="2" id="KW-1003">Cell membrane</keyword>
<name>A0A9Q0N1J1_9DIPT</name>
<evidence type="ECO:0000256" key="2">
    <source>
        <dbReference type="ARBA" id="ARBA00022475"/>
    </source>
</evidence>
<comment type="subcellular location">
    <subcellularLocation>
        <location evidence="1">Cell membrane</location>
        <topology evidence="1">Multi-pass membrane protein</topology>
    </subcellularLocation>
</comment>
<dbReference type="InterPro" id="IPR004117">
    <property type="entry name" value="7tm6_olfct_rcpt"/>
</dbReference>
<evidence type="ECO:0000256" key="1">
    <source>
        <dbReference type="ARBA" id="ARBA00004651"/>
    </source>
</evidence>
<evidence type="ECO:0000313" key="11">
    <source>
        <dbReference type="EMBL" id="KAJ6641888.1"/>
    </source>
</evidence>
<protein>
    <submittedName>
        <fullName evidence="11">Odorant receptor 43a</fullName>
    </submittedName>
</protein>
<dbReference type="EMBL" id="WJQU01000002">
    <property type="protein sequence ID" value="KAJ6641888.1"/>
    <property type="molecule type" value="Genomic_DNA"/>
</dbReference>
<evidence type="ECO:0000256" key="10">
    <source>
        <dbReference type="SAM" id="Phobius"/>
    </source>
</evidence>
<accession>A0A9Q0N1J1</accession>
<evidence type="ECO:0000256" key="9">
    <source>
        <dbReference type="ARBA" id="ARBA00023224"/>
    </source>
</evidence>
<keyword evidence="6 10" id="KW-1133">Transmembrane helix</keyword>
<evidence type="ECO:0000256" key="8">
    <source>
        <dbReference type="ARBA" id="ARBA00023170"/>
    </source>
</evidence>
<keyword evidence="3" id="KW-0716">Sensory transduction</keyword>
<organism evidence="11 12">
    <name type="scientific">Pseudolycoriella hygida</name>
    <dbReference type="NCBI Taxonomy" id="35572"/>
    <lineage>
        <taxon>Eukaryota</taxon>
        <taxon>Metazoa</taxon>
        <taxon>Ecdysozoa</taxon>
        <taxon>Arthropoda</taxon>
        <taxon>Hexapoda</taxon>
        <taxon>Insecta</taxon>
        <taxon>Pterygota</taxon>
        <taxon>Neoptera</taxon>
        <taxon>Endopterygota</taxon>
        <taxon>Diptera</taxon>
        <taxon>Nematocera</taxon>
        <taxon>Sciaroidea</taxon>
        <taxon>Sciaridae</taxon>
        <taxon>Pseudolycoriella</taxon>
    </lineage>
</organism>
<keyword evidence="9" id="KW-0807">Transducer</keyword>
<proteinExistence type="predicted"/>
<keyword evidence="4 10" id="KW-0812">Transmembrane</keyword>
<keyword evidence="7 10" id="KW-0472">Membrane</keyword>
<evidence type="ECO:0000256" key="4">
    <source>
        <dbReference type="ARBA" id="ARBA00022692"/>
    </source>
</evidence>
<dbReference type="GO" id="GO:0007165">
    <property type="term" value="P:signal transduction"/>
    <property type="evidence" value="ECO:0007669"/>
    <property type="project" value="UniProtKB-KW"/>
</dbReference>
<keyword evidence="8 11" id="KW-0675">Receptor</keyword>
<evidence type="ECO:0000256" key="3">
    <source>
        <dbReference type="ARBA" id="ARBA00022606"/>
    </source>
</evidence>
<evidence type="ECO:0000256" key="5">
    <source>
        <dbReference type="ARBA" id="ARBA00022725"/>
    </source>
</evidence>